<dbReference type="PANTHER" id="PTHR34203">
    <property type="entry name" value="METHYLTRANSFERASE, FKBM FAMILY PROTEIN"/>
    <property type="match status" value="1"/>
</dbReference>
<dbReference type="GO" id="GO:0032259">
    <property type="term" value="P:methylation"/>
    <property type="evidence" value="ECO:0007669"/>
    <property type="project" value="UniProtKB-KW"/>
</dbReference>
<gene>
    <name evidence="2" type="ORF">CLPU_2c01010</name>
</gene>
<dbReference type="PATRIC" id="fig|1503.3.peg.1598"/>
<dbReference type="InterPro" id="IPR052514">
    <property type="entry name" value="SAM-dependent_MTase"/>
</dbReference>
<evidence type="ECO:0000313" key="2">
    <source>
        <dbReference type="EMBL" id="KNF09650.1"/>
    </source>
</evidence>
<dbReference type="RefSeq" id="WP_050354044.1">
    <property type="nucleotide sequence ID" value="NZ_LGSS01000002.1"/>
</dbReference>
<dbReference type="PANTHER" id="PTHR34203:SF15">
    <property type="entry name" value="SLL1173 PROTEIN"/>
    <property type="match status" value="1"/>
</dbReference>
<proteinExistence type="predicted"/>
<dbReference type="Proteomes" id="UP000037267">
    <property type="component" value="Unassembled WGS sequence"/>
</dbReference>
<dbReference type="GO" id="GO:0008168">
    <property type="term" value="F:methyltransferase activity"/>
    <property type="evidence" value="ECO:0007669"/>
    <property type="project" value="UniProtKB-KW"/>
</dbReference>
<dbReference type="SUPFAM" id="SSF53335">
    <property type="entry name" value="S-adenosyl-L-methionine-dependent methyltransferases"/>
    <property type="match status" value="1"/>
</dbReference>
<keyword evidence="3" id="KW-1185">Reference proteome</keyword>
<evidence type="ECO:0000259" key="1">
    <source>
        <dbReference type="Pfam" id="PF05050"/>
    </source>
</evidence>
<reference evidence="3" key="1">
    <citation type="submission" date="2015-07" db="EMBL/GenBank/DDBJ databases">
        <title>Draft genome sequence of the purine-degrading Gottschalkia purinilyticum DSM 1384 (formerly Clostridium purinilyticum).</title>
        <authorList>
            <person name="Poehlein A."/>
            <person name="Schiel-Bengelsdorf B."/>
            <person name="Bengelsdorf F.R."/>
            <person name="Daniel R."/>
            <person name="Duerre P."/>
        </authorList>
    </citation>
    <scope>NUCLEOTIDE SEQUENCE [LARGE SCALE GENOMIC DNA]</scope>
    <source>
        <strain evidence="3">DSM 1384</strain>
    </source>
</reference>
<sequence>MKLREYIESFDRFIIKYFEKNDIPEVIIYGTNNEIEYFIRTHSNLNIKVVVSEDYENKNYDNIKVISMEQFHINYKKHYKDKPIFIVSKWTDQLSDKLKSQGIENFYHYFAYDYLMNLDKLDLAMQLFKDDISITTFKTLVKYLFTQDYTLFEKITFEENQYFIKEFFEYKPQTVFIDGGGYHGENTIEYYRILNGDVNKIYVFEPDVENFKIMKNNLLNEVNLPKEKLILKNNAISDKNEIVYFSNENNSSSCIVEYSEQRIKAVSLDSLIKDKVDFIKLDIEGNECKAIKGSRNIILDYNPKLAICLYHRPKDMWEIPLLIKEINPKYKFMLRHHNRNCWYETVLYCK</sequence>
<dbReference type="OrthoDB" id="5329963at2"/>
<dbReference type="STRING" id="1503.CLPU_2c01010"/>
<keyword evidence="2" id="KW-0808">Transferase</keyword>
<protein>
    <submittedName>
        <fullName evidence="2">Methyltransferase FkbM family</fullName>
    </submittedName>
</protein>
<organism evidence="2 3">
    <name type="scientific">Gottschalkia purinilytica</name>
    <name type="common">Clostridium purinilyticum</name>
    <dbReference type="NCBI Taxonomy" id="1503"/>
    <lineage>
        <taxon>Bacteria</taxon>
        <taxon>Bacillati</taxon>
        <taxon>Bacillota</taxon>
        <taxon>Tissierellia</taxon>
        <taxon>Tissierellales</taxon>
        <taxon>Gottschalkiaceae</taxon>
        <taxon>Gottschalkia</taxon>
    </lineage>
</organism>
<dbReference type="InterPro" id="IPR006342">
    <property type="entry name" value="FkbM_mtfrase"/>
</dbReference>
<dbReference type="Pfam" id="PF05050">
    <property type="entry name" value="Methyltransf_21"/>
    <property type="match status" value="1"/>
</dbReference>
<dbReference type="Gene3D" id="3.40.50.150">
    <property type="entry name" value="Vaccinia Virus protein VP39"/>
    <property type="match status" value="1"/>
</dbReference>
<name>A0A0L0WE05_GOTPU</name>
<dbReference type="AlphaFoldDB" id="A0A0L0WE05"/>
<evidence type="ECO:0000313" key="3">
    <source>
        <dbReference type="Proteomes" id="UP000037267"/>
    </source>
</evidence>
<dbReference type="NCBIfam" id="TIGR01444">
    <property type="entry name" value="fkbM_fam"/>
    <property type="match status" value="1"/>
</dbReference>
<comment type="caution">
    <text evidence="2">The sequence shown here is derived from an EMBL/GenBank/DDBJ whole genome shotgun (WGS) entry which is preliminary data.</text>
</comment>
<feature type="domain" description="Methyltransferase FkbM" evidence="1">
    <location>
        <begin position="178"/>
        <end position="315"/>
    </location>
</feature>
<dbReference type="InterPro" id="IPR029063">
    <property type="entry name" value="SAM-dependent_MTases_sf"/>
</dbReference>
<accession>A0A0L0WE05</accession>
<keyword evidence="2" id="KW-0489">Methyltransferase</keyword>
<dbReference type="EMBL" id="LGSS01000002">
    <property type="protein sequence ID" value="KNF09650.1"/>
    <property type="molecule type" value="Genomic_DNA"/>
</dbReference>